<proteinExistence type="predicted"/>
<comment type="caution">
    <text evidence="1">The sequence shown here is derived from an EMBL/GenBank/DDBJ whole genome shotgun (WGS) entry which is preliminary data.</text>
</comment>
<protein>
    <submittedName>
        <fullName evidence="1">Uncharacterized protein</fullName>
    </submittedName>
</protein>
<reference evidence="1" key="1">
    <citation type="submission" date="2021-02" db="EMBL/GenBank/DDBJ databases">
        <authorList>
            <person name="Nowell W R."/>
        </authorList>
    </citation>
    <scope>NUCLEOTIDE SEQUENCE</scope>
</reference>
<dbReference type="Proteomes" id="UP000663844">
    <property type="component" value="Unassembled WGS sequence"/>
</dbReference>
<evidence type="ECO:0000313" key="2">
    <source>
        <dbReference type="Proteomes" id="UP000663844"/>
    </source>
</evidence>
<gene>
    <name evidence="1" type="ORF">OXD698_LOCUS45042</name>
</gene>
<sequence>MFLKQSEFDSYSKLLDDPYETKLLSTSNTTIMTYSLAGTRELSSQMIETNKFGLPKCIKERNECQQIGIVGA</sequence>
<evidence type="ECO:0000313" key="1">
    <source>
        <dbReference type="EMBL" id="CAF4280703.1"/>
    </source>
</evidence>
<dbReference type="AlphaFoldDB" id="A0A820GK64"/>
<feature type="non-terminal residue" evidence="1">
    <location>
        <position position="72"/>
    </location>
</feature>
<name>A0A820GK64_9BILA</name>
<accession>A0A820GK64</accession>
<dbReference type="EMBL" id="CAJOAZ010014459">
    <property type="protein sequence ID" value="CAF4280703.1"/>
    <property type="molecule type" value="Genomic_DNA"/>
</dbReference>
<organism evidence="1 2">
    <name type="scientific">Adineta steineri</name>
    <dbReference type="NCBI Taxonomy" id="433720"/>
    <lineage>
        <taxon>Eukaryota</taxon>
        <taxon>Metazoa</taxon>
        <taxon>Spiralia</taxon>
        <taxon>Gnathifera</taxon>
        <taxon>Rotifera</taxon>
        <taxon>Eurotatoria</taxon>
        <taxon>Bdelloidea</taxon>
        <taxon>Adinetida</taxon>
        <taxon>Adinetidae</taxon>
        <taxon>Adineta</taxon>
    </lineage>
</organism>